<dbReference type="AlphaFoldDB" id="A0A9X4RW33"/>
<dbReference type="Gene3D" id="3.30.70.2970">
    <property type="entry name" value="Protein of unknown function (DUF541), domain 2"/>
    <property type="match status" value="1"/>
</dbReference>
<gene>
    <name evidence="1" type="ORF">NMK71_08825</name>
</gene>
<keyword evidence="2" id="KW-1185">Reference proteome</keyword>
<dbReference type="PANTHER" id="PTHR34387:SF2">
    <property type="entry name" value="SLR1258 PROTEIN"/>
    <property type="match status" value="1"/>
</dbReference>
<dbReference type="GO" id="GO:0006974">
    <property type="term" value="P:DNA damage response"/>
    <property type="evidence" value="ECO:0007669"/>
    <property type="project" value="TreeGrafter"/>
</dbReference>
<dbReference type="RefSeq" id="WP_304417061.1">
    <property type="nucleotide sequence ID" value="NZ_JANAIE010000004.1"/>
</dbReference>
<proteinExistence type="predicted"/>
<dbReference type="EMBL" id="JANCMU010000005">
    <property type="protein sequence ID" value="MDG4946515.1"/>
    <property type="molecule type" value="Genomic_DNA"/>
</dbReference>
<dbReference type="PANTHER" id="PTHR34387">
    <property type="entry name" value="SLR1258 PROTEIN"/>
    <property type="match status" value="1"/>
</dbReference>
<dbReference type="InterPro" id="IPR052022">
    <property type="entry name" value="26kDa_periplasmic_antigen"/>
</dbReference>
<reference evidence="1" key="1">
    <citation type="submission" date="2022-07" db="EMBL/GenBank/DDBJ databases">
        <title>Description and genome-wide analysis of Profundicola chukchiensis gen. nov., sp. nov., marine bacteria isolated from bottom sediments of the Chukchi Sea.</title>
        <authorList>
            <person name="Romanenko L."/>
            <person name="Otstavnykh N."/>
            <person name="Kurilenko V."/>
            <person name="Eremeev V."/>
            <person name="Velansky P."/>
            <person name="Mikhailov V."/>
            <person name="Isaeva M."/>
        </authorList>
    </citation>
    <scope>NUCLEOTIDE SEQUENCE</scope>
    <source>
        <strain evidence="1">KMM 9713</strain>
    </source>
</reference>
<accession>A0A9X4RW33</accession>
<protein>
    <submittedName>
        <fullName evidence="1">SIMPL domain-containing protein</fullName>
    </submittedName>
</protein>
<evidence type="ECO:0000313" key="2">
    <source>
        <dbReference type="Proteomes" id="UP001152599"/>
    </source>
</evidence>
<dbReference type="Proteomes" id="UP001152599">
    <property type="component" value="Unassembled WGS sequence"/>
</dbReference>
<sequence length="244" mass="27327">MKLSNIVLGLILALAVVVGAAIIGNAYKYKYRVNETIEVTGLGKKDFQADLIIWNADFQTNNFDLKAASQQLSDDKRKVEEYLISQGVKKEEIVFSAVSISKDFEYRYDNNGGSQRIFNGYSLLQSVEVKSKDLERIENVSREISNLISQGIELNSSLPSYYFSGLEDLKLELISQATENARKRAENIAKESNASLGELKQARLGIFQITGQYSNEEFTYGGVFNTTSKDKTANITAKLEFKIK</sequence>
<dbReference type="InterPro" id="IPR007497">
    <property type="entry name" value="SIMPL/DUF541"/>
</dbReference>
<dbReference type="PIRSF" id="PIRSF029033">
    <property type="entry name" value="UCP029033"/>
    <property type="match status" value="1"/>
</dbReference>
<comment type="caution">
    <text evidence="1">The sequence shown here is derived from an EMBL/GenBank/DDBJ whole genome shotgun (WGS) entry which is preliminary data.</text>
</comment>
<dbReference type="Pfam" id="PF04402">
    <property type="entry name" value="SIMPL"/>
    <property type="match status" value="1"/>
</dbReference>
<dbReference type="InterPro" id="IPR016907">
    <property type="entry name" value="UCP029033"/>
</dbReference>
<name>A0A9X4RW33_9FLAO</name>
<organism evidence="1 2">
    <name type="scientific">Profundicola chukchiensis</name>
    <dbReference type="NCBI Taxonomy" id="2961959"/>
    <lineage>
        <taxon>Bacteria</taxon>
        <taxon>Pseudomonadati</taxon>
        <taxon>Bacteroidota</taxon>
        <taxon>Flavobacteriia</taxon>
        <taxon>Flavobacteriales</taxon>
        <taxon>Weeksellaceae</taxon>
        <taxon>Profundicola</taxon>
    </lineage>
</organism>
<evidence type="ECO:0000313" key="1">
    <source>
        <dbReference type="EMBL" id="MDG4946515.1"/>
    </source>
</evidence>